<dbReference type="STRING" id="86416.Clopa_2836"/>
<dbReference type="HOGENOM" id="CLU_071454_2_0_9"/>
<feature type="region of interest" description="Disordered" evidence="1">
    <location>
        <begin position="50"/>
        <end position="75"/>
    </location>
</feature>
<dbReference type="Proteomes" id="UP000013523">
    <property type="component" value="Chromosome"/>
</dbReference>
<protein>
    <submittedName>
        <fullName evidence="3">Stage III sporulation protein AG</fullName>
    </submittedName>
</protein>
<feature type="transmembrane region" description="Helical" evidence="2">
    <location>
        <begin position="20"/>
        <end position="40"/>
    </location>
</feature>
<evidence type="ECO:0000256" key="1">
    <source>
        <dbReference type="SAM" id="MobiDB-lite"/>
    </source>
</evidence>
<organism evidence="3 4">
    <name type="scientific">Clostridium pasteurianum BC1</name>
    <dbReference type="NCBI Taxonomy" id="86416"/>
    <lineage>
        <taxon>Bacteria</taxon>
        <taxon>Bacillati</taxon>
        <taxon>Bacillota</taxon>
        <taxon>Clostridia</taxon>
        <taxon>Eubacteriales</taxon>
        <taxon>Clostridiaceae</taxon>
        <taxon>Clostridium</taxon>
    </lineage>
</organism>
<gene>
    <name evidence="3" type="ORF">Clopa_2836</name>
</gene>
<reference evidence="3 4" key="1">
    <citation type="submission" date="2012-01" db="EMBL/GenBank/DDBJ databases">
        <title>Complete sequence of chromosome of Clostridium pasteurianum BC1.</title>
        <authorList>
            <consortium name="US DOE Joint Genome Institute"/>
            <person name="Lucas S."/>
            <person name="Han J."/>
            <person name="Lapidus A."/>
            <person name="Cheng J.-F."/>
            <person name="Goodwin L."/>
            <person name="Pitluck S."/>
            <person name="Peters L."/>
            <person name="Mikhailova N."/>
            <person name="Teshima H."/>
            <person name="Detter J.C."/>
            <person name="Han C."/>
            <person name="Tapia R."/>
            <person name="Land M."/>
            <person name="Hauser L."/>
            <person name="Kyrpides N."/>
            <person name="Ivanova N."/>
            <person name="Pagani I."/>
            <person name="Dunn J."/>
            <person name="Taghavi S."/>
            <person name="Francis A."/>
            <person name="van der Lelie D."/>
            <person name="Woyke T."/>
        </authorList>
    </citation>
    <scope>NUCLEOTIDE SEQUENCE [LARGE SCALE GENOMIC DNA]</scope>
    <source>
        <strain evidence="3 4">BC1</strain>
    </source>
</reference>
<proteinExistence type="predicted"/>
<dbReference type="RefSeq" id="WP_015615968.1">
    <property type="nucleotide sequence ID" value="NC_021182.1"/>
</dbReference>
<feature type="region of interest" description="Disordered" evidence="1">
    <location>
        <begin position="113"/>
        <end position="148"/>
    </location>
</feature>
<dbReference type="eggNOG" id="ENOG50330Z5">
    <property type="taxonomic scope" value="Bacteria"/>
</dbReference>
<dbReference type="KEGG" id="cpas:Clopa_2836"/>
<accession>R4KAX9</accession>
<feature type="compositionally biased region" description="Polar residues" evidence="1">
    <location>
        <begin position="114"/>
        <end position="136"/>
    </location>
</feature>
<feature type="compositionally biased region" description="Low complexity" evidence="1">
    <location>
        <begin position="50"/>
        <end position="70"/>
    </location>
</feature>
<evidence type="ECO:0000313" key="4">
    <source>
        <dbReference type="Proteomes" id="UP000013523"/>
    </source>
</evidence>
<dbReference type="InterPro" id="IPR014195">
    <property type="entry name" value="Spore_III_AG"/>
</dbReference>
<keyword evidence="2" id="KW-0812">Transmembrane</keyword>
<sequence>MNFKKLLEMLKNGEGKNKQLNNIIIIILMGILLIIAASFFKSNTSTSTFANNNNSNGTIASNTSSNNSSAEVDAAYENDQESKLKVLLQSIQGVGNTSVMIYFDTGEEQVPAYNENNSSSVINETDNSGGKRTTTQNNSSSSVVLENNGDKTNPLILKKYKPKVTGVLIAAEGANNSDIKLNITNAVSSFFNISVDKVNVYPMKK</sequence>
<evidence type="ECO:0000313" key="3">
    <source>
        <dbReference type="EMBL" id="AGK97674.1"/>
    </source>
</evidence>
<dbReference type="AlphaFoldDB" id="R4KAX9"/>
<dbReference type="OrthoDB" id="1634070at2"/>
<keyword evidence="2" id="KW-0472">Membrane</keyword>
<dbReference type="PATRIC" id="fig|86416.3.peg.2822"/>
<keyword evidence="4" id="KW-1185">Reference proteome</keyword>
<dbReference type="NCBIfam" id="TIGR02830">
    <property type="entry name" value="spore_III_AG"/>
    <property type="match status" value="1"/>
</dbReference>
<keyword evidence="2" id="KW-1133">Transmembrane helix</keyword>
<dbReference type="EMBL" id="CP003261">
    <property type="protein sequence ID" value="AGK97674.1"/>
    <property type="molecule type" value="Genomic_DNA"/>
</dbReference>
<evidence type="ECO:0000256" key="2">
    <source>
        <dbReference type="SAM" id="Phobius"/>
    </source>
</evidence>
<feature type="compositionally biased region" description="Low complexity" evidence="1">
    <location>
        <begin position="137"/>
        <end position="147"/>
    </location>
</feature>
<name>R4KAX9_CLOPA</name>